<dbReference type="InterPro" id="IPR001279">
    <property type="entry name" value="Metallo-B-lactamas"/>
</dbReference>
<evidence type="ECO:0000259" key="1">
    <source>
        <dbReference type="Pfam" id="PF12706"/>
    </source>
</evidence>
<dbReference type="PANTHER" id="PTHR15032">
    <property type="entry name" value="N-ACYL-PHOSPHATIDYLETHANOLAMINE-HYDROLYZING PHOSPHOLIPASE D"/>
    <property type="match status" value="1"/>
</dbReference>
<dbReference type="EMBL" id="AP025028">
    <property type="protein sequence ID" value="BDA78297.1"/>
    <property type="molecule type" value="Genomic_DNA"/>
</dbReference>
<proteinExistence type="predicted"/>
<dbReference type="PANTHER" id="PTHR15032:SF4">
    <property type="entry name" value="N-ACYL-PHOSPHATIDYLETHANOLAMINE-HYDROLYZING PHOSPHOLIPASE D"/>
    <property type="match status" value="1"/>
</dbReference>
<dbReference type="SUPFAM" id="SSF56281">
    <property type="entry name" value="Metallo-hydrolase/oxidoreductase"/>
    <property type="match status" value="1"/>
</dbReference>
<accession>A0ABM7UI35</accession>
<name>A0ABM7UI35_9LEPT</name>
<protein>
    <recommendedName>
        <fullName evidence="1">Metallo-beta-lactamase domain-containing protein</fullName>
    </recommendedName>
</protein>
<feature type="domain" description="Metallo-beta-lactamase" evidence="1">
    <location>
        <begin position="58"/>
        <end position="248"/>
    </location>
</feature>
<gene>
    <name evidence="2" type="ORF">LPTSP3_g12270</name>
</gene>
<reference evidence="2 3" key="1">
    <citation type="submission" date="2021-08" db="EMBL/GenBank/DDBJ databases">
        <title>Complete genome sequence of Leptospira kobayashii strain E30.</title>
        <authorList>
            <person name="Nakao R."/>
            <person name="Nakamura S."/>
            <person name="Masuzawa T."/>
            <person name="Koizumi N."/>
        </authorList>
    </citation>
    <scope>NUCLEOTIDE SEQUENCE [LARGE SCALE GENOMIC DNA]</scope>
    <source>
        <strain evidence="2 3">E30</strain>
    </source>
</reference>
<dbReference type="Pfam" id="PF12706">
    <property type="entry name" value="Lactamase_B_2"/>
    <property type="match status" value="1"/>
</dbReference>
<sequence>MKQPFILILFTVFQLQCFLFRSIDKPSQLISLEPAPTDKVKFHWVGHATVLIQIYDKWILTDPNFSKSLGLVVKRYVEPGINPESIPSLDAVLISHSHFDHLDKSSLEVLNLKGNLYLPPGAKTYIPGALDSKGIEMKTWESKETDGLKITAVPAKHFGGRWLLDNVWDGDPYTGYMIEYRDMTVFFAGDTGYQGKEFKEMGKKYDIDVALLPVGPSKGPNNAIHINPNEAVQTFLDLHAKKMIPIHFGTFYRSMESELPDLLKAIEPLGNKAVLLGVGESYEFSKLD</sequence>
<keyword evidence="3" id="KW-1185">Reference proteome</keyword>
<dbReference type="RefSeq" id="WP_167837076.1">
    <property type="nucleotide sequence ID" value="NZ_AP025028.1"/>
</dbReference>
<evidence type="ECO:0000313" key="2">
    <source>
        <dbReference type="EMBL" id="BDA78297.1"/>
    </source>
</evidence>
<evidence type="ECO:0000313" key="3">
    <source>
        <dbReference type="Proteomes" id="UP000245263"/>
    </source>
</evidence>
<dbReference type="InterPro" id="IPR036866">
    <property type="entry name" value="RibonucZ/Hydroxyglut_hydro"/>
</dbReference>
<organism evidence="2 3">
    <name type="scientific">Leptospira kobayashii</name>
    <dbReference type="NCBI Taxonomy" id="1917830"/>
    <lineage>
        <taxon>Bacteria</taxon>
        <taxon>Pseudomonadati</taxon>
        <taxon>Spirochaetota</taxon>
        <taxon>Spirochaetia</taxon>
        <taxon>Leptospirales</taxon>
        <taxon>Leptospiraceae</taxon>
        <taxon>Leptospira</taxon>
    </lineage>
</organism>
<dbReference type="Proteomes" id="UP000245263">
    <property type="component" value="Chromosome 1"/>
</dbReference>
<dbReference type="Gene3D" id="3.60.15.10">
    <property type="entry name" value="Ribonuclease Z/Hydroxyacylglutathione hydrolase-like"/>
    <property type="match status" value="1"/>
</dbReference>